<dbReference type="CDD" id="cd06170">
    <property type="entry name" value="LuxR_C_like"/>
    <property type="match status" value="1"/>
</dbReference>
<dbReference type="InterPro" id="IPR000792">
    <property type="entry name" value="Tscrpt_reg_LuxR_C"/>
</dbReference>
<gene>
    <name evidence="6" type="ORF">CUT44_01575</name>
    <name evidence="5" type="ORF">CUT44_09835</name>
</gene>
<dbReference type="PANTHER" id="PTHR44688:SF16">
    <property type="entry name" value="DNA-BINDING TRANSCRIPTIONAL ACTIVATOR DEVR_DOSR"/>
    <property type="match status" value="1"/>
</dbReference>
<dbReference type="Gene3D" id="3.40.50.2300">
    <property type="match status" value="1"/>
</dbReference>
<keyword evidence="1" id="KW-0805">Transcription regulation</keyword>
<evidence type="ECO:0000259" key="4">
    <source>
        <dbReference type="PROSITE" id="PS50043"/>
    </source>
</evidence>
<feature type="domain" description="HTH luxR-type" evidence="4">
    <location>
        <begin position="140"/>
        <end position="205"/>
    </location>
</feature>
<dbReference type="PRINTS" id="PR00038">
    <property type="entry name" value="HTHLUXR"/>
</dbReference>
<dbReference type="RefSeq" id="WP_100200261.1">
    <property type="nucleotide sequence ID" value="NZ_PGGW01000008.1"/>
</dbReference>
<dbReference type="EMBL" id="PGGW01000038">
    <property type="protein sequence ID" value="PJE97973.1"/>
    <property type="molecule type" value="Genomic_DNA"/>
</dbReference>
<dbReference type="SUPFAM" id="SSF46894">
    <property type="entry name" value="C-terminal effector domain of the bipartite response regulators"/>
    <property type="match status" value="1"/>
</dbReference>
<dbReference type="InterPro" id="IPR016032">
    <property type="entry name" value="Sig_transdc_resp-reg_C-effctor"/>
</dbReference>
<evidence type="ECO:0000313" key="7">
    <source>
        <dbReference type="Proteomes" id="UP000230407"/>
    </source>
</evidence>
<evidence type="ECO:0000313" key="6">
    <source>
        <dbReference type="EMBL" id="PJF01799.1"/>
    </source>
</evidence>
<dbReference type="EMBL" id="PGGW01000008">
    <property type="protein sequence ID" value="PJF01799.1"/>
    <property type="molecule type" value="Genomic_DNA"/>
</dbReference>
<comment type="caution">
    <text evidence="5">The sequence shown here is derived from an EMBL/GenBank/DDBJ whole genome shotgun (WGS) entry which is preliminary data.</text>
</comment>
<protein>
    <submittedName>
        <fullName evidence="5">Helix-turn-helix transcriptional regulator</fullName>
    </submittedName>
</protein>
<sequence length="207" mass="22873">MERVAVCIHTDDPISRSGLLSQLRTCPELRILPPEEQDRAEVLLVVADTVDDPTAALLRRLRRTTPAQLVLVVSRVDDTGLTTAVECGVVALERRNEATPANLVRAIVSAARGGGSMPPDLLGRLLEQMGRLQRRTLDPRGLAFSGLQPREIEVLRLVAEGFGTREIAEHLAYSERTVKNVLYDVTNRLQLRNRSHAVAYAIREGLI</sequence>
<proteinExistence type="predicted"/>
<dbReference type="GO" id="GO:0003677">
    <property type="term" value="F:DNA binding"/>
    <property type="evidence" value="ECO:0007669"/>
    <property type="project" value="UniProtKB-KW"/>
</dbReference>
<keyword evidence="7" id="KW-1185">Reference proteome</keyword>
<keyword evidence="3" id="KW-0804">Transcription</keyword>
<evidence type="ECO:0000313" key="5">
    <source>
        <dbReference type="EMBL" id="PJE97973.1"/>
    </source>
</evidence>
<dbReference type="Pfam" id="PF00196">
    <property type="entry name" value="GerE"/>
    <property type="match status" value="1"/>
</dbReference>
<dbReference type="AlphaFoldDB" id="A0A2M8M189"/>
<name>A0A2M8M189_9ACTN</name>
<reference evidence="5 7" key="1">
    <citation type="submission" date="2017-11" db="EMBL/GenBank/DDBJ databases">
        <title>Streptomyces carmine sp. nov., a novel actinomycete isolated from Sophora alopecuroides in Xinjiang, China.</title>
        <authorList>
            <person name="Wang Y."/>
            <person name="Luo X."/>
            <person name="Wan C."/>
            <person name="Zhang L."/>
        </authorList>
    </citation>
    <scope>NUCLEOTIDE SEQUENCE [LARGE SCALE GENOMIC DNA]</scope>
    <source>
        <strain evidence="5 7">TRM SA0054</strain>
    </source>
</reference>
<dbReference type="SMART" id="SM00421">
    <property type="entry name" value="HTH_LUXR"/>
    <property type="match status" value="1"/>
</dbReference>
<dbReference type="PROSITE" id="PS50043">
    <property type="entry name" value="HTH_LUXR_2"/>
    <property type="match status" value="1"/>
</dbReference>
<dbReference type="Proteomes" id="UP000230407">
    <property type="component" value="Unassembled WGS sequence"/>
</dbReference>
<keyword evidence="2" id="KW-0238">DNA-binding</keyword>
<evidence type="ECO:0000256" key="1">
    <source>
        <dbReference type="ARBA" id="ARBA00023015"/>
    </source>
</evidence>
<evidence type="ECO:0000256" key="2">
    <source>
        <dbReference type="ARBA" id="ARBA00023125"/>
    </source>
</evidence>
<evidence type="ECO:0000256" key="3">
    <source>
        <dbReference type="ARBA" id="ARBA00023163"/>
    </source>
</evidence>
<dbReference type="GO" id="GO:0006355">
    <property type="term" value="P:regulation of DNA-templated transcription"/>
    <property type="evidence" value="ECO:0007669"/>
    <property type="project" value="InterPro"/>
</dbReference>
<accession>A0A2M8M189</accession>
<organism evidence="5 7">
    <name type="scientific">Streptomyces carminius</name>
    <dbReference type="NCBI Taxonomy" id="2665496"/>
    <lineage>
        <taxon>Bacteria</taxon>
        <taxon>Bacillati</taxon>
        <taxon>Actinomycetota</taxon>
        <taxon>Actinomycetes</taxon>
        <taxon>Kitasatosporales</taxon>
        <taxon>Streptomycetaceae</taxon>
        <taxon>Streptomyces</taxon>
    </lineage>
</organism>
<dbReference type="PANTHER" id="PTHR44688">
    <property type="entry name" value="DNA-BINDING TRANSCRIPTIONAL ACTIVATOR DEVR_DOSR"/>
    <property type="match status" value="1"/>
</dbReference>